<dbReference type="Pfam" id="PF00196">
    <property type="entry name" value="GerE"/>
    <property type="match status" value="1"/>
</dbReference>
<accession>A0ABW3IT67</accession>
<evidence type="ECO:0000313" key="3">
    <source>
        <dbReference type="Proteomes" id="UP001597108"/>
    </source>
</evidence>
<dbReference type="InterPro" id="IPR036388">
    <property type="entry name" value="WH-like_DNA-bd_sf"/>
</dbReference>
<protein>
    <submittedName>
        <fullName evidence="2">LuxR C-terminal-related transcriptional regulator</fullName>
    </submittedName>
</protein>
<dbReference type="Gene3D" id="1.10.10.10">
    <property type="entry name" value="Winged helix-like DNA-binding domain superfamily/Winged helix DNA-binding domain"/>
    <property type="match status" value="1"/>
</dbReference>
<keyword evidence="3" id="KW-1185">Reference proteome</keyword>
<dbReference type="EMBL" id="JBHTJT010000038">
    <property type="protein sequence ID" value="MFD0981368.1"/>
    <property type="molecule type" value="Genomic_DNA"/>
</dbReference>
<sequence>MTDSSNTGGELDSIESTLRELTTQLRKVDAKVDRLLGLYDALGSIAAGVPPRMVSALHAMTPAEHVALQMVLDNRSNHEIAVCLEVDEAEVKDWVDSMLRKLEVGQRRDLRQLMTPVLAKIPAAEYEKASGGIPKDWNDKYGVGGIPDPFRRIYRPE</sequence>
<organism evidence="2 3">
    <name type="scientific">Tropicimonas aquimaris</name>
    <dbReference type="NCBI Taxonomy" id="914152"/>
    <lineage>
        <taxon>Bacteria</taxon>
        <taxon>Pseudomonadati</taxon>
        <taxon>Pseudomonadota</taxon>
        <taxon>Alphaproteobacteria</taxon>
        <taxon>Rhodobacterales</taxon>
        <taxon>Roseobacteraceae</taxon>
        <taxon>Tropicimonas</taxon>
    </lineage>
</organism>
<dbReference type="RefSeq" id="WP_386076313.1">
    <property type="nucleotide sequence ID" value="NZ_JBHTJT010000038.1"/>
</dbReference>
<proteinExistence type="predicted"/>
<name>A0ABW3IT67_9RHOB</name>
<feature type="domain" description="HTH luxR-type" evidence="1">
    <location>
        <begin position="60"/>
        <end position="111"/>
    </location>
</feature>
<dbReference type="InterPro" id="IPR000792">
    <property type="entry name" value="Tscrpt_reg_LuxR_C"/>
</dbReference>
<evidence type="ECO:0000259" key="1">
    <source>
        <dbReference type="Pfam" id="PF00196"/>
    </source>
</evidence>
<dbReference type="SUPFAM" id="SSF46894">
    <property type="entry name" value="C-terminal effector domain of the bipartite response regulators"/>
    <property type="match status" value="1"/>
</dbReference>
<dbReference type="InterPro" id="IPR016032">
    <property type="entry name" value="Sig_transdc_resp-reg_C-effctor"/>
</dbReference>
<reference evidence="3" key="1">
    <citation type="journal article" date="2019" name="Int. J. Syst. Evol. Microbiol.">
        <title>The Global Catalogue of Microorganisms (GCM) 10K type strain sequencing project: providing services to taxonomists for standard genome sequencing and annotation.</title>
        <authorList>
            <consortium name="The Broad Institute Genomics Platform"/>
            <consortium name="The Broad Institute Genome Sequencing Center for Infectious Disease"/>
            <person name="Wu L."/>
            <person name="Ma J."/>
        </authorList>
    </citation>
    <scope>NUCLEOTIDE SEQUENCE [LARGE SCALE GENOMIC DNA]</scope>
    <source>
        <strain evidence="3">CCUG 60524</strain>
    </source>
</reference>
<comment type="caution">
    <text evidence="2">The sequence shown here is derived from an EMBL/GenBank/DDBJ whole genome shotgun (WGS) entry which is preliminary data.</text>
</comment>
<gene>
    <name evidence="2" type="ORF">ACFQ2S_17155</name>
</gene>
<evidence type="ECO:0000313" key="2">
    <source>
        <dbReference type="EMBL" id="MFD0981368.1"/>
    </source>
</evidence>
<dbReference type="Proteomes" id="UP001597108">
    <property type="component" value="Unassembled WGS sequence"/>
</dbReference>